<gene>
    <name evidence="1" type="ORF">F8B43_4003</name>
</gene>
<dbReference type="AlphaFoldDB" id="A0A833J4J7"/>
<dbReference type="Proteomes" id="UP000469949">
    <property type="component" value="Unassembled WGS sequence"/>
</dbReference>
<evidence type="ECO:0008006" key="3">
    <source>
        <dbReference type="Google" id="ProtNLM"/>
    </source>
</evidence>
<name>A0A833J4J7_9HYPH</name>
<evidence type="ECO:0000313" key="1">
    <source>
        <dbReference type="EMBL" id="KAB7783441.1"/>
    </source>
</evidence>
<protein>
    <recommendedName>
        <fullName evidence="3">Cysteine dioxygenase</fullName>
    </recommendedName>
</protein>
<reference evidence="1 2" key="1">
    <citation type="submission" date="2019-10" db="EMBL/GenBank/DDBJ databases">
        <title>Draft Genome Sequence of the Caffeine Degrading Methylotroph Methylorubrum populi PINKEL.</title>
        <authorList>
            <person name="Dawson S.C."/>
            <person name="Zhang X."/>
            <person name="Wright M.E."/>
            <person name="Sharma G."/>
            <person name="Langner J.T."/>
            <person name="Ditty J.L."/>
            <person name="Subuyuj G.A."/>
        </authorList>
    </citation>
    <scope>NUCLEOTIDE SEQUENCE [LARGE SCALE GENOMIC DNA]</scope>
    <source>
        <strain evidence="1 2">Pinkel</strain>
    </source>
</reference>
<accession>A0A833J4J7</accession>
<proteinExistence type="predicted"/>
<dbReference type="RefSeq" id="WP_152278118.1">
    <property type="nucleotide sequence ID" value="NZ_WEKV01000016.1"/>
</dbReference>
<organism evidence="1 2">
    <name type="scientific">Methylorubrum populi</name>
    <dbReference type="NCBI Taxonomy" id="223967"/>
    <lineage>
        <taxon>Bacteria</taxon>
        <taxon>Pseudomonadati</taxon>
        <taxon>Pseudomonadota</taxon>
        <taxon>Alphaproteobacteria</taxon>
        <taxon>Hyphomicrobiales</taxon>
        <taxon>Methylobacteriaceae</taxon>
        <taxon>Methylorubrum</taxon>
    </lineage>
</organism>
<dbReference type="EMBL" id="WEKV01000016">
    <property type="protein sequence ID" value="KAB7783441.1"/>
    <property type="molecule type" value="Genomic_DNA"/>
</dbReference>
<evidence type="ECO:0000313" key="2">
    <source>
        <dbReference type="Proteomes" id="UP000469949"/>
    </source>
</evidence>
<sequence length="180" mass="20870">MGVLFRILRARLLRIADRRPPDVIIGGEADPYMRRWWVIPRNRWFNIYLHHFCRSDDDRALHDHPWWNASLLLKGSYREVVPVDPANPAGETQALLRTEGAFVFRRSGTMAHRIELLRERGFTNFGAYDSREAPVWTLFITGPNVRSWGFHCPKGWVHWRDFTNPADGGKTVGRGCGEQS</sequence>
<comment type="caution">
    <text evidence="1">The sequence shown here is derived from an EMBL/GenBank/DDBJ whole genome shotgun (WGS) entry which is preliminary data.</text>
</comment>